<evidence type="ECO:0000256" key="1">
    <source>
        <dbReference type="SAM" id="Phobius"/>
    </source>
</evidence>
<accession>A0A6C0LNS3</accession>
<keyword evidence="1" id="KW-1133">Transmembrane helix</keyword>
<feature type="transmembrane region" description="Helical" evidence="1">
    <location>
        <begin position="6"/>
        <end position="27"/>
    </location>
</feature>
<protein>
    <submittedName>
        <fullName evidence="2">Uncharacterized protein</fullName>
    </submittedName>
</protein>
<reference evidence="2" key="1">
    <citation type="journal article" date="2020" name="Nature">
        <title>Giant virus diversity and host interactions through global metagenomics.</title>
        <authorList>
            <person name="Schulz F."/>
            <person name="Roux S."/>
            <person name="Paez-Espino D."/>
            <person name="Jungbluth S."/>
            <person name="Walsh D.A."/>
            <person name="Denef V.J."/>
            <person name="McMahon K.D."/>
            <person name="Konstantinidis K.T."/>
            <person name="Eloe-Fadrosh E.A."/>
            <person name="Kyrpides N.C."/>
            <person name="Woyke T."/>
        </authorList>
    </citation>
    <scope>NUCLEOTIDE SEQUENCE</scope>
    <source>
        <strain evidence="2">GVMAG-M-3300027969-2</strain>
    </source>
</reference>
<keyword evidence="1" id="KW-0472">Membrane</keyword>
<keyword evidence="1" id="KW-0812">Transmembrane</keyword>
<evidence type="ECO:0000313" key="2">
    <source>
        <dbReference type="EMBL" id="QHU32389.1"/>
    </source>
</evidence>
<name>A0A6C0LNS3_9ZZZZ</name>
<dbReference type="AlphaFoldDB" id="A0A6C0LNS3"/>
<dbReference type="EMBL" id="MN740540">
    <property type="protein sequence ID" value="QHU32389.1"/>
    <property type="molecule type" value="Genomic_DNA"/>
</dbReference>
<organism evidence="2">
    <name type="scientific">viral metagenome</name>
    <dbReference type="NCBI Taxonomy" id="1070528"/>
    <lineage>
        <taxon>unclassified sequences</taxon>
        <taxon>metagenomes</taxon>
        <taxon>organismal metagenomes</taxon>
    </lineage>
</organism>
<sequence>MNIYKMLHYFYFVNGIVFGSIYTNLWTKEYMYKHYKMIPIAEETPNTEEKKEKERPREP</sequence>
<proteinExistence type="predicted"/>